<dbReference type="PANTHER" id="PTHR21650:SF2">
    <property type="entry name" value="KINETOCHORE PROTEIN NUF2"/>
    <property type="match status" value="1"/>
</dbReference>
<dbReference type="Pfam" id="PF03800">
    <property type="entry name" value="Nuf2"/>
    <property type="match status" value="1"/>
</dbReference>
<evidence type="ECO:0000313" key="15">
    <source>
        <dbReference type="Proteomes" id="UP000822688"/>
    </source>
</evidence>
<accession>A0A8T0H671</accession>
<evidence type="ECO:0000256" key="3">
    <source>
        <dbReference type="ARBA" id="ARBA00005498"/>
    </source>
</evidence>
<keyword evidence="15" id="KW-1185">Reference proteome</keyword>
<organism evidence="14 15">
    <name type="scientific">Ceratodon purpureus</name>
    <name type="common">Fire moss</name>
    <name type="synonym">Dicranum purpureum</name>
    <dbReference type="NCBI Taxonomy" id="3225"/>
    <lineage>
        <taxon>Eukaryota</taxon>
        <taxon>Viridiplantae</taxon>
        <taxon>Streptophyta</taxon>
        <taxon>Embryophyta</taxon>
        <taxon>Bryophyta</taxon>
        <taxon>Bryophytina</taxon>
        <taxon>Bryopsida</taxon>
        <taxon>Dicranidae</taxon>
        <taxon>Pseudoditrichales</taxon>
        <taxon>Ditrichaceae</taxon>
        <taxon>Ceratodon</taxon>
    </lineage>
</organism>
<dbReference type="InterPro" id="IPR005549">
    <property type="entry name" value="Kinetochore_Nuf2_N"/>
</dbReference>
<dbReference type="GO" id="GO:0044877">
    <property type="term" value="F:protein-containing complex binding"/>
    <property type="evidence" value="ECO:0007669"/>
    <property type="project" value="TreeGrafter"/>
</dbReference>
<dbReference type="EMBL" id="CM026428">
    <property type="protein sequence ID" value="KAG0565779.1"/>
    <property type="molecule type" value="Genomic_DNA"/>
</dbReference>
<evidence type="ECO:0000256" key="1">
    <source>
        <dbReference type="ARBA" id="ARBA00004123"/>
    </source>
</evidence>
<keyword evidence="5" id="KW-0132">Cell division</keyword>
<dbReference type="GO" id="GO:0045132">
    <property type="term" value="P:meiotic chromosome segregation"/>
    <property type="evidence" value="ECO:0007669"/>
    <property type="project" value="TreeGrafter"/>
</dbReference>
<dbReference type="GO" id="GO:0051383">
    <property type="term" value="P:kinetochore organization"/>
    <property type="evidence" value="ECO:0007669"/>
    <property type="project" value="TreeGrafter"/>
</dbReference>
<keyword evidence="7" id="KW-0995">Kinetochore</keyword>
<dbReference type="InterPro" id="IPR038275">
    <property type="entry name" value="Nuf2_N_sf"/>
</dbReference>
<keyword evidence="11" id="KW-0137">Centromere</keyword>
<dbReference type="GO" id="GO:0007052">
    <property type="term" value="P:mitotic spindle organization"/>
    <property type="evidence" value="ECO:0007669"/>
    <property type="project" value="TreeGrafter"/>
</dbReference>
<evidence type="ECO:0000256" key="9">
    <source>
        <dbReference type="ARBA" id="ARBA00023242"/>
    </source>
</evidence>
<dbReference type="GO" id="GO:0051315">
    <property type="term" value="P:attachment of mitotic spindle microtubules to kinetochore"/>
    <property type="evidence" value="ECO:0007669"/>
    <property type="project" value="TreeGrafter"/>
</dbReference>
<dbReference type="AlphaFoldDB" id="A0A8T0H671"/>
<dbReference type="Proteomes" id="UP000822688">
    <property type="component" value="Chromosome 7"/>
</dbReference>
<evidence type="ECO:0000256" key="12">
    <source>
        <dbReference type="SAM" id="Coils"/>
    </source>
</evidence>
<evidence type="ECO:0000256" key="4">
    <source>
        <dbReference type="ARBA" id="ARBA00022454"/>
    </source>
</evidence>
<dbReference type="PANTHER" id="PTHR21650">
    <property type="entry name" value="MEMBRALIN/KINETOCHORE PROTEIN NUF2"/>
    <property type="match status" value="1"/>
</dbReference>
<comment type="subcellular location">
    <subcellularLocation>
        <location evidence="2">Chromosome</location>
        <location evidence="2">Centromere</location>
        <location evidence="2">Kinetochore</location>
    </subcellularLocation>
    <subcellularLocation>
        <location evidence="1">Nucleus</location>
    </subcellularLocation>
</comment>
<sequence length="513" mass="58312">MCESLSNSGELSLRWYGTVLPYFCARVYGRFLVLARAAWELCGSGGERVEADYAIGIMAKKQSFSFPILEIKDITSYLLADAGIVLEEQHLVKPTMEAVWPVYENLVVIVMGMTREELHQPAFHVMEKLRYPELHEEFVGNLATIPAIRKLMAVTGVHDFSMMDLFKPESKRTITNLSAIINLLKFKLGKEFASAPVLEKRDRTLALIEQTEERLAALNTEIEAIEADRRAQQPAVQLLETETKELHQEIQVLNKQHGAINTDIRALKQEGVAVADEISAEKFSLLQLKDEQERLKSQIVQSPQKLQRSLAEKKATLISTKASAEESQQLLNFWKDKLEAYSKAEKKLKKLLGMLDEIDKLWIKQKATIKEKKAFKAQVKSIEEEIESLDTELSQLKFQEKHWQDLMEKLEQQGPKKLQEAKRELNESKASCLPVLARIEERGAAILKAEEQVKEIREKLDVMHKKKDNTIARGEATVQKIMKEMLHRYRTLLELGPAELAAISAPSARQNGG</sequence>
<keyword evidence="8 12" id="KW-0175">Coiled coil</keyword>
<dbReference type="Gene3D" id="1.10.418.60">
    <property type="entry name" value="Ncd80 complex, Nuf2 subunit"/>
    <property type="match status" value="1"/>
</dbReference>
<evidence type="ECO:0000256" key="2">
    <source>
        <dbReference type="ARBA" id="ARBA00004629"/>
    </source>
</evidence>
<proteinExistence type="inferred from homology"/>
<gene>
    <name evidence="14" type="ORF">KC19_7G014000</name>
</gene>
<dbReference type="GO" id="GO:0031262">
    <property type="term" value="C:Ndc80 complex"/>
    <property type="evidence" value="ECO:0007669"/>
    <property type="project" value="InterPro"/>
</dbReference>
<feature type="coiled-coil region" evidence="12">
    <location>
        <begin position="201"/>
        <end position="256"/>
    </location>
</feature>
<reference evidence="14" key="1">
    <citation type="submission" date="2020-06" db="EMBL/GenBank/DDBJ databases">
        <title>WGS assembly of Ceratodon purpureus strain R40.</title>
        <authorList>
            <person name="Carey S.B."/>
            <person name="Jenkins J."/>
            <person name="Shu S."/>
            <person name="Lovell J.T."/>
            <person name="Sreedasyam A."/>
            <person name="Maumus F."/>
            <person name="Tiley G.P."/>
            <person name="Fernandez-Pozo N."/>
            <person name="Barry K."/>
            <person name="Chen C."/>
            <person name="Wang M."/>
            <person name="Lipzen A."/>
            <person name="Daum C."/>
            <person name="Saski C.A."/>
            <person name="Payton A.C."/>
            <person name="Mcbreen J.C."/>
            <person name="Conrad R.E."/>
            <person name="Kollar L.M."/>
            <person name="Olsson S."/>
            <person name="Huttunen S."/>
            <person name="Landis J.B."/>
            <person name="Wickett N.J."/>
            <person name="Johnson M.G."/>
            <person name="Rensing S.A."/>
            <person name="Grimwood J."/>
            <person name="Schmutz J."/>
            <person name="Mcdaniel S.F."/>
        </authorList>
    </citation>
    <scope>NUCLEOTIDE SEQUENCE</scope>
    <source>
        <strain evidence="14">R40</strain>
    </source>
</reference>
<evidence type="ECO:0000313" key="14">
    <source>
        <dbReference type="EMBL" id="KAG0565779.1"/>
    </source>
</evidence>
<evidence type="ECO:0000256" key="11">
    <source>
        <dbReference type="ARBA" id="ARBA00023328"/>
    </source>
</evidence>
<evidence type="ECO:0000256" key="10">
    <source>
        <dbReference type="ARBA" id="ARBA00023306"/>
    </source>
</evidence>
<evidence type="ECO:0000259" key="13">
    <source>
        <dbReference type="Pfam" id="PF03800"/>
    </source>
</evidence>
<comment type="similarity">
    <text evidence="3">Belongs to the NUF2 family.</text>
</comment>
<dbReference type="GO" id="GO:0005634">
    <property type="term" value="C:nucleus"/>
    <property type="evidence" value="ECO:0007669"/>
    <property type="project" value="UniProtKB-SubCell"/>
</dbReference>
<protein>
    <recommendedName>
        <fullName evidence="13">Kinetochore protein Nuf2 N-terminal domain-containing protein</fullName>
    </recommendedName>
</protein>
<evidence type="ECO:0000256" key="6">
    <source>
        <dbReference type="ARBA" id="ARBA00022776"/>
    </source>
</evidence>
<name>A0A8T0H671_CERPU</name>
<keyword evidence="4" id="KW-0158">Chromosome</keyword>
<feature type="coiled-coil region" evidence="12">
    <location>
        <begin position="324"/>
        <end position="413"/>
    </location>
</feature>
<keyword evidence="10" id="KW-0131">Cell cycle</keyword>
<evidence type="ECO:0000256" key="8">
    <source>
        <dbReference type="ARBA" id="ARBA00023054"/>
    </source>
</evidence>
<evidence type="ECO:0000256" key="7">
    <source>
        <dbReference type="ARBA" id="ARBA00022838"/>
    </source>
</evidence>
<comment type="caution">
    <text evidence="14">The sequence shown here is derived from an EMBL/GenBank/DDBJ whole genome shotgun (WGS) entry which is preliminary data.</text>
</comment>
<evidence type="ECO:0000256" key="5">
    <source>
        <dbReference type="ARBA" id="ARBA00022618"/>
    </source>
</evidence>
<feature type="coiled-coil region" evidence="12">
    <location>
        <begin position="439"/>
        <end position="466"/>
    </location>
</feature>
<dbReference type="GO" id="GO:0051301">
    <property type="term" value="P:cell division"/>
    <property type="evidence" value="ECO:0007669"/>
    <property type="project" value="UniProtKB-KW"/>
</dbReference>
<feature type="domain" description="Kinetochore protein Nuf2 N-terminal" evidence="13">
    <location>
        <begin position="64"/>
        <end position="198"/>
    </location>
</feature>
<keyword evidence="6" id="KW-0498">Mitosis</keyword>
<keyword evidence="9" id="KW-0539">Nucleus</keyword>